<dbReference type="VEuPathDB" id="FungiDB:FOXG_19234"/>
<dbReference type="EMBL" id="DS231701">
    <property type="protein sequence ID" value="KNB04166.1"/>
    <property type="molecule type" value="Genomic_DNA"/>
</dbReference>
<evidence type="ECO:0000313" key="2">
    <source>
        <dbReference type="Proteomes" id="UP000009097"/>
    </source>
</evidence>
<evidence type="ECO:0000313" key="1">
    <source>
        <dbReference type="EMBL" id="KNB04166.1"/>
    </source>
</evidence>
<dbReference type="KEGG" id="fox:FOXG_19234"/>
<dbReference type="GeneID" id="28959940"/>
<reference evidence="1" key="1">
    <citation type="submission" date="2007-04" db="EMBL/GenBank/DDBJ databases">
        <authorList>
            <consortium name="The Broad Institute Genome Sequencing Platform"/>
            <person name="Birren B."/>
            <person name="Lander E."/>
            <person name="Galagan J."/>
            <person name="Nusbaum C."/>
            <person name="Devon K."/>
            <person name="Ma L.-J."/>
            <person name="Jaffe D."/>
            <person name="Butler J."/>
            <person name="Alvarez P."/>
            <person name="Gnerre S."/>
            <person name="Grabherr M."/>
            <person name="Kleber M."/>
            <person name="Mauceli E."/>
            <person name="Brockman W."/>
            <person name="MacCallum I.A."/>
            <person name="Young S."/>
            <person name="LaButti K."/>
            <person name="DeCaprio D."/>
            <person name="Crawford M."/>
            <person name="Koehrsen M."/>
            <person name="Engels R."/>
            <person name="Montgomery P."/>
            <person name="Pearson M."/>
            <person name="Howarth C."/>
            <person name="Larson L."/>
            <person name="White J."/>
            <person name="O'Leary S."/>
            <person name="Kodira C."/>
            <person name="Zeng Q."/>
            <person name="Yandava C."/>
            <person name="Alvarado L."/>
            <person name="Kistler C."/>
            <person name="Shim W.-B."/>
            <person name="Kang S."/>
            <person name="Woloshuk C."/>
        </authorList>
    </citation>
    <scope>NUCLEOTIDE SEQUENCE</scope>
    <source>
        <strain evidence="1">4287</strain>
    </source>
</reference>
<gene>
    <name evidence="1" type="ORF">FOXG_19234</name>
</gene>
<sequence>MANVSKAWGYERQVWVMSAGEADVDHDGVRHYRGSKWG</sequence>
<protein>
    <submittedName>
        <fullName evidence="1">Uncharacterized protein</fullName>
    </submittedName>
</protein>
<dbReference type="Proteomes" id="UP000009097">
    <property type="component" value="Unassembled WGS sequence"/>
</dbReference>
<organism evidence="1 2">
    <name type="scientific">Fusarium oxysporum f. sp. lycopersici (strain 4287 / CBS 123668 / FGSC 9935 / NRRL 34936)</name>
    <name type="common">Fusarium vascular wilt of tomato</name>
    <dbReference type="NCBI Taxonomy" id="426428"/>
    <lineage>
        <taxon>Eukaryota</taxon>
        <taxon>Fungi</taxon>
        <taxon>Dikarya</taxon>
        <taxon>Ascomycota</taxon>
        <taxon>Pezizomycotina</taxon>
        <taxon>Sordariomycetes</taxon>
        <taxon>Hypocreomycetidae</taxon>
        <taxon>Hypocreales</taxon>
        <taxon>Nectriaceae</taxon>
        <taxon>Fusarium</taxon>
        <taxon>Fusarium oxysporum species complex</taxon>
    </lineage>
</organism>
<dbReference type="AlphaFoldDB" id="A0A0J9UZZ0"/>
<name>A0A0J9UZZ0_FUSO4</name>
<reference evidence="1" key="2">
    <citation type="journal article" date="2010" name="Nature">
        <title>Comparative genomics reveals mobile pathogenicity chromosomes in Fusarium.</title>
        <authorList>
            <person name="Ma L.J."/>
            <person name="van der Does H.C."/>
            <person name="Borkovich K.A."/>
            <person name="Coleman J.J."/>
            <person name="Daboussi M.J."/>
            <person name="Di Pietro A."/>
            <person name="Dufresne M."/>
            <person name="Freitag M."/>
            <person name="Grabherr M."/>
            <person name="Henrissat B."/>
            <person name="Houterman P.M."/>
            <person name="Kang S."/>
            <person name="Shim W.B."/>
            <person name="Woloshuk C."/>
            <person name="Xie X."/>
            <person name="Xu J.R."/>
            <person name="Antoniw J."/>
            <person name="Baker S.E."/>
            <person name="Bluhm B.H."/>
            <person name="Breakspear A."/>
            <person name="Brown D.W."/>
            <person name="Butchko R.A."/>
            <person name="Chapman S."/>
            <person name="Coulson R."/>
            <person name="Coutinho P.M."/>
            <person name="Danchin E.G."/>
            <person name="Diener A."/>
            <person name="Gale L.R."/>
            <person name="Gardiner D.M."/>
            <person name="Goff S."/>
            <person name="Hammond-Kosack K.E."/>
            <person name="Hilburn K."/>
            <person name="Hua-Van A."/>
            <person name="Jonkers W."/>
            <person name="Kazan K."/>
            <person name="Kodira C.D."/>
            <person name="Koehrsen M."/>
            <person name="Kumar L."/>
            <person name="Lee Y.H."/>
            <person name="Li L."/>
            <person name="Manners J.M."/>
            <person name="Miranda-Saavedra D."/>
            <person name="Mukherjee M."/>
            <person name="Park G."/>
            <person name="Park J."/>
            <person name="Park S.Y."/>
            <person name="Proctor R.H."/>
            <person name="Regev A."/>
            <person name="Ruiz-Roldan M.C."/>
            <person name="Sain D."/>
            <person name="Sakthikumar S."/>
            <person name="Sykes S."/>
            <person name="Schwartz D.C."/>
            <person name="Turgeon B.G."/>
            <person name="Wapinski I."/>
            <person name="Yoder O."/>
            <person name="Young S."/>
            <person name="Zeng Q."/>
            <person name="Zhou S."/>
            <person name="Galagan J."/>
            <person name="Cuomo C.A."/>
            <person name="Kistler H.C."/>
            <person name="Rep M."/>
        </authorList>
    </citation>
    <scope>NUCLEOTIDE SEQUENCE [LARGE SCALE GENOMIC DNA]</scope>
    <source>
        <strain evidence="1">4287</strain>
    </source>
</reference>
<accession>A0A0J9UZZ0</accession>
<dbReference type="RefSeq" id="XP_018242211.1">
    <property type="nucleotide sequence ID" value="XM_018399430.1"/>
</dbReference>
<proteinExistence type="predicted"/>